<sequence length="357" mass="38456">MPETSIQPVQQQPFGQTMLSTSPPRSSPPPGALPPALPAHRGPAADLSLPGQRDVEAAGRDAENSTELKALVSGEDVGDDEGDSGIESSGELSEPRPLELESEEESDEGDEVSEKDSKKRKVSARSALKKGAKKQKRTPRGKGTPRVPKKLRGEAPEEREVQCMPCLRAALRFTDREDGGRCLVGSGGRCARCFNGRAAKHCVDVPIVLRPMAWALTKAIVSGAPPLEIAKLRGVVHWMDANTEMYEDHIRFWADDFLPPRPPAPPPRACELSVVRELSDAPVVVDYDRPPVAAPAPTPQVVDLTVVPPPAPPAAPAARGLEDFRARKARFLARASCLLAADAMVPAISFFLDQEFK</sequence>
<accession>A0AAI9XHE6</accession>
<feature type="region of interest" description="Disordered" evidence="1">
    <location>
        <begin position="1"/>
        <end position="158"/>
    </location>
</feature>
<protein>
    <submittedName>
        <fullName evidence="2">Uncharacterized protein</fullName>
    </submittedName>
</protein>
<name>A0AAI9XHE6_9PEZI</name>
<evidence type="ECO:0000256" key="1">
    <source>
        <dbReference type="SAM" id="MobiDB-lite"/>
    </source>
</evidence>
<dbReference type="EMBL" id="MLGG01000064">
    <property type="protein sequence ID" value="KAK1449598.1"/>
    <property type="molecule type" value="Genomic_DNA"/>
</dbReference>
<feature type="compositionally biased region" description="Basic and acidic residues" evidence="1">
    <location>
        <begin position="53"/>
        <end position="63"/>
    </location>
</feature>
<keyword evidence="3" id="KW-1185">Reference proteome</keyword>
<dbReference type="AlphaFoldDB" id="A0AAI9XHE6"/>
<comment type="caution">
    <text evidence="2">The sequence shown here is derived from an EMBL/GenBank/DDBJ whole genome shotgun (WGS) entry which is preliminary data.</text>
</comment>
<organism evidence="2 3">
    <name type="scientific">Colletotrichum melonis</name>
    <dbReference type="NCBI Taxonomy" id="1209925"/>
    <lineage>
        <taxon>Eukaryota</taxon>
        <taxon>Fungi</taxon>
        <taxon>Dikarya</taxon>
        <taxon>Ascomycota</taxon>
        <taxon>Pezizomycotina</taxon>
        <taxon>Sordariomycetes</taxon>
        <taxon>Hypocreomycetidae</taxon>
        <taxon>Glomerellales</taxon>
        <taxon>Glomerellaceae</taxon>
        <taxon>Colletotrichum</taxon>
        <taxon>Colletotrichum acutatum species complex</taxon>
    </lineage>
</organism>
<feature type="compositionally biased region" description="Basic residues" evidence="1">
    <location>
        <begin position="118"/>
        <end position="140"/>
    </location>
</feature>
<feature type="compositionally biased region" description="Polar residues" evidence="1">
    <location>
        <begin position="1"/>
        <end position="22"/>
    </location>
</feature>
<feature type="compositionally biased region" description="Pro residues" evidence="1">
    <location>
        <begin position="25"/>
        <end position="37"/>
    </location>
</feature>
<evidence type="ECO:0000313" key="3">
    <source>
        <dbReference type="Proteomes" id="UP001239795"/>
    </source>
</evidence>
<reference evidence="2 3" key="1">
    <citation type="submission" date="2016-10" db="EMBL/GenBank/DDBJ databases">
        <title>The genome sequence of Colletotrichum fioriniae PJ7.</title>
        <authorList>
            <person name="Baroncelli R."/>
        </authorList>
    </citation>
    <scope>NUCLEOTIDE SEQUENCE [LARGE SCALE GENOMIC DNA]</scope>
    <source>
        <strain evidence="2">Col 31</strain>
    </source>
</reference>
<proteinExistence type="predicted"/>
<feature type="compositionally biased region" description="Acidic residues" evidence="1">
    <location>
        <begin position="100"/>
        <end position="111"/>
    </location>
</feature>
<gene>
    <name evidence="2" type="ORF">CMEL01_16795</name>
</gene>
<evidence type="ECO:0000313" key="2">
    <source>
        <dbReference type="EMBL" id="KAK1449598.1"/>
    </source>
</evidence>
<dbReference type="Proteomes" id="UP001239795">
    <property type="component" value="Unassembled WGS sequence"/>
</dbReference>